<evidence type="ECO:0000256" key="1">
    <source>
        <dbReference type="SAM" id="SignalP"/>
    </source>
</evidence>
<dbReference type="GO" id="GO:0008061">
    <property type="term" value="F:chitin binding"/>
    <property type="evidence" value="ECO:0007669"/>
    <property type="project" value="InterPro"/>
</dbReference>
<dbReference type="PROSITE" id="PS51257">
    <property type="entry name" value="PROKAR_LIPOPROTEIN"/>
    <property type="match status" value="1"/>
</dbReference>
<dbReference type="GO" id="GO:0005576">
    <property type="term" value="C:extracellular region"/>
    <property type="evidence" value="ECO:0007669"/>
    <property type="project" value="InterPro"/>
</dbReference>
<dbReference type="RefSeq" id="XP_066926203.1">
    <property type="nucleotide sequence ID" value="XM_067070102.1"/>
</dbReference>
<dbReference type="Gene3D" id="2.170.140.10">
    <property type="entry name" value="Chitin binding domain"/>
    <property type="match status" value="1"/>
</dbReference>
<keyword evidence="1" id="KW-0732">Signal</keyword>
<proteinExistence type="predicted"/>
<name>A0A7M5X809_9CNID</name>
<dbReference type="SUPFAM" id="SSF57625">
    <property type="entry name" value="Invertebrate chitin-binding proteins"/>
    <property type="match status" value="1"/>
</dbReference>
<evidence type="ECO:0000259" key="2">
    <source>
        <dbReference type="Pfam" id="PF01607"/>
    </source>
</evidence>
<sequence>MKIAFVLLFAFIAACSASHSPPRHPRCRGFLCQYRRRAPVCSAFKGCNAHNIGALFRYSDYYPNYWVQCSNAGPVCRSCPDYQIYNEKNSACVRAARSYLRYPPYCPPTFCHGLTDRLYPFNDYYYPRYFVQCSNGTPYLKACPATTVFSYSEQVCIHRFSYHPW</sequence>
<dbReference type="Pfam" id="PF01607">
    <property type="entry name" value="CBM_14"/>
    <property type="match status" value="1"/>
</dbReference>
<feature type="domain" description="Chitin-binding type-2" evidence="2">
    <location>
        <begin position="111"/>
        <end position="159"/>
    </location>
</feature>
<reference evidence="3" key="1">
    <citation type="submission" date="2021-01" db="UniProtKB">
        <authorList>
            <consortium name="EnsemblMetazoa"/>
        </authorList>
    </citation>
    <scope>IDENTIFICATION</scope>
</reference>
<protein>
    <recommendedName>
        <fullName evidence="2">Chitin-binding type-2 domain-containing protein</fullName>
    </recommendedName>
</protein>
<organism evidence="3 4">
    <name type="scientific">Clytia hemisphaerica</name>
    <dbReference type="NCBI Taxonomy" id="252671"/>
    <lineage>
        <taxon>Eukaryota</taxon>
        <taxon>Metazoa</taxon>
        <taxon>Cnidaria</taxon>
        <taxon>Hydrozoa</taxon>
        <taxon>Hydroidolina</taxon>
        <taxon>Leptothecata</taxon>
        <taxon>Obeliida</taxon>
        <taxon>Clytiidae</taxon>
        <taxon>Clytia</taxon>
    </lineage>
</organism>
<dbReference type="AlphaFoldDB" id="A0A7M5X809"/>
<evidence type="ECO:0000313" key="4">
    <source>
        <dbReference type="Proteomes" id="UP000594262"/>
    </source>
</evidence>
<feature type="signal peptide" evidence="1">
    <location>
        <begin position="1"/>
        <end position="17"/>
    </location>
</feature>
<accession>A0A7M5X809</accession>
<feature type="chain" id="PRO_5029713001" description="Chitin-binding type-2 domain-containing protein" evidence="1">
    <location>
        <begin position="18"/>
        <end position="165"/>
    </location>
</feature>
<dbReference type="OrthoDB" id="6020543at2759"/>
<dbReference type="EnsemblMetazoa" id="CLYHEMT018815.1">
    <property type="protein sequence ID" value="CLYHEMP018815.1"/>
    <property type="gene ID" value="CLYHEMG018815"/>
</dbReference>
<dbReference type="Proteomes" id="UP000594262">
    <property type="component" value="Unplaced"/>
</dbReference>
<evidence type="ECO:0000313" key="3">
    <source>
        <dbReference type="EnsemblMetazoa" id="CLYHEMP018815.1"/>
    </source>
</evidence>
<keyword evidence="4" id="KW-1185">Reference proteome</keyword>
<dbReference type="GeneID" id="136813605"/>
<dbReference type="InterPro" id="IPR002557">
    <property type="entry name" value="Chitin-bd_dom"/>
</dbReference>
<dbReference type="InterPro" id="IPR036508">
    <property type="entry name" value="Chitin-bd_dom_sf"/>
</dbReference>